<evidence type="ECO:0000256" key="1">
    <source>
        <dbReference type="SAM" id="Phobius"/>
    </source>
</evidence>
<dbReference type="Proteomes" id="UP001055247">
    <property type="component" value="Unassembled WGS sequence"/>
</dbReference>
<protein>
    <submittedName>
        <fullName evidence="2">Uncharacterized protein</fullName>
    </submittedName>
</protein>
<dbReference type="EMBL" id="BPQO01000026">
    <property type="protein sequence ID" value="GJD91322.1"/>
    <property type="molecule type" value="Genomic_DNA"/>
</dbReference>
<organism evidence="2 3">
    <name type="scientific">Methylobacterium hispanicum</name>
    <dbReference type="NCBI Taxonomy" id="270350"/>
    <lineage>
        <taxon>Bacteria</taxon>
        <taxon>Pseudomonadati</taxon>
        <taxon>Pseudomonadota</taxon>
        <taxon>Alphaproteobacteria</taxon>
        <taxon>Hyphomicrobiales</taxon>
        <taxon>Methylobacteriaceae</taxon>
        <taxon>Methylobacterium</taxon>
    </lineage>
</organism>
<keyword evidence="1" id="KW-1133">Transmembrane helix</keyword>
<evidence type="ECO:0000313" key="2">
    <source>
        <dbReference type="EMBL" id="GJD91322.1"/>
    </source>
</evidence>
<feature type="transmembrane region" description="Helical" evidence="1">
    <location>
        <begin position="131"/>
        <end position="149"/>
    </location>
</feature>
<keyword evidence="3" id="KW-1185">Reference proteome</keyword>
<dbReference type="AlphaFoldDB" id="A0AAV4ZT16"/>
<gene>
    <name evidence="2" type="ORF">BHAOGJBA_4870</name>
</gene>
<reference evidence="2" key="1">
    <citation type="journal article" date="2016" name="Front. Microbiol.">
        <title>Genome Sequence of the Piezophilic, Mesophilic Sulfate-Reducing Bacterium Desulfovibrio indicus J2T.</title>
        <authorList>
            <person name="Cao J."/>
            <person name="Maignien L."/>
            <person name="Shao Z."/>
            <person name="Alain K."/>
            <person name="Jebbar M."/>
        </authorList>
    </citation>
    <scope>NUCLEOTIDE SEQUENCE</scope>
    <source>
        <strain evidence="2">DSM 16372</strain>
    </source>
</reference>
<name>A0AAV4ZT16_9HYPH</name>
<reference evidence="2" key="2">
    <citation type="submission" date="2021-08" db="EMBL/GenBank/DDBJ databases">
        <authorList>
            <person name="Tani A."/>
            <person name="Ola A."/>
            <person name="Ogura Y."/>
            <person name="Katsura K."/>
            <person name="Hayashi T."/>
        </authorList>
    </citation>
    <scope>NUCLEOTIDE SEQUENCE</scope>
    <source>
        <strain evidence="2">DSM 16372</strain>
    </source>
</reference>
<dbReference type="RefSeq" id="WP_066918056.1">
    <property type="nucleotide sequence ID" value="NZ_BPQO01000026.1"/>
</dbReference>
<proteinExistence type="predicted"/>
<evidence type="ECO:0000313" key="3">
    <source>
        <dbReference type="Proteomes" id="UP001055247"/>
    </source>
</evidence>
<feature type="transmembrane region" description="Helical" evidence="1">
    <location>
        <begin position="98"/>
        <end position="119"/>
    </location>
</feature>
<keyword evidence="1" id="KW-0812">Transmembrane</keyword>
<accession>A0AAV4ZT16</accession>
<keyword evidence="1" id="KW-0472">Membrane</keyword>
<feature type="transmembrane region" description="Helical" evidence="1">
    <location>
        <begin position="63"/>
        <end position="86"/>
    </location>
</feature>
<sequence length="162" mass="16167">MNVLGRLFVACLALLLAIPAGAGVLVLALVLDPVAGAWLTAGALAGIDGALADLSAGLPPEGLALLLAGLAQVLFWLLVVPPLLVAAVGETLRLRGSAWYGLGCGLLTAALPWLGRGAARLGSAPLAEARLTAVLFLAGAAAGLVYWLVAGRHAGPGELRRG</sequence>
<comment type="caution">
    <text evidence="2">The sequence shown here is derived from an EMBL/GenBank/DDBJ whole genome shotgun (WGS) entry which is preliminary data.</text>
</comment>